<accession>A0ABT1E5C2</accession>
<dbReference type="InterPro" id="IPR044911">
    <property type="entry name" value="V-type_ATPase_csu/dsu_dom_3"/>
</dbReference>
<dbReference type="Pfam" id="PF01992">
    <property type="entry name" value="vATP-synt_AC39"/>
    <property type="match status" value="1"/>
</dbReference>
<dbReference type="InterPro" id="IPR036079">
    <property type="entry name" value="ATPase_csu/dsu_sf"/>
</dbReference>
<dbReference type="Proteomes" id="UP001523566">
    <property type="component" value="Unassembled WGS sequence"/>
</dbReference>
<protein>
    <submittedName>
        <fullName evidence="4">V-type ATPase subunit</fullName>
    </submittedName>
</protein>
<sequence>MSKQLAYAVARIRALEVSLFSDSIIDQLMGAKDEPQALSFLEEKGWGDSQISRDPEKMLEKEEEKIWETINELSVDKEKFSVLFYPNLFHNLKAAIKAIGQGKETWQFFYDDVELNRDEMMEIIRNKDFASLPEYMQEAAKEAYESFMHTKDGQLCDVIIDKATLDAIYKDGKNSGEAIISNYAETTVAVADIKTALRSSQTKKSLEFVKRALAKCDTVDVEALAKAAQIGVDSIKDYLRTTVYADGVEALEHSPSAFERWCDNKMIQTIQPEKYNPFGIGPIFAYVIARQNEIKTVRVILSGKRNQLPEKEIRERVRQMYV</sequence>
<organism evidence="4 5">
    <name type="scientific">Aequitasia blattaphilus</name>
    <dbReference type="NCBI Taxonomy" id="2949332"/>
    <lineage>
        <taxon>Bacteria</taxon>
        <taxon>Bacillati</taxon>
        <taxon>Bacillota</taxon>
        <taxon>Clostridia</taxon>
        <taxon>Lachnospirales</taxon>
        <taxon>Lachnospiraceae</taxon>
        <taxon>Aequitasia</taxon>
    </lineage>
</organism>
<evidence type="ECO:0000256" key="2">
    <source>
        <dbReference type="ARBA" id="ARBA00022448"/>
    </source>
</evidence>
<gene>
    <name evidence="4" type="ORF">NK125_01235</name>
</gene>
<dbReference type="SUPFAM" id="SSF103486">
    <property type="entry name" value="V-type ATP synthase subunit C"/>
    <property type="match status" value="1"/>
</dbReference>
<proteinExistence type="inferred from homology"/>
<evidence type="ECO:0000256" key="3">
    <source>
        <dbReference type="ARBA" id="ARBA00023065"/>
    </source>
</evidence>
<dbReference type="PANTHER" id="PTHR38682">
    <property type="entry name" value="V-TYPE ATP SYNTHASE SUBUNIT C"/>
    <property type="match status" value="1"/>
</dbReference>
<dbReference type="InterPro" id="IPR035067">
    <property type="entry name" value="V-type_ATPase_csu/dsu"/>
</dbReference>
<evidence type="ECO:0000256" key="1">
    <source>
        <dbReference type="ARBA" id="ARBA00006709"/>
    </source>
</evidence>
<dbReference type="PANTHER" id="PTHR38682:SF1">
    <property type="entry name" value="V-TYPE ATP SYNTHASE SUBUNIT C"/>
    <property type="match status" value="1"/>
</dbReference>
<dbReference type="Gene3D" id="1.20.1690.10">
    <property type="entry name" value="V-type ATP synthase subunit C domain"/>
    <property type="match status" value="2"/>
</dbReference>
<comment type="caution">
    <text evidence="4">The sequence shown here is derived from an EMBL/GenBank/DDBJ whole genome shotgun (WGS) entry which is preliminary data.</text>
</comment>
<keyword evidence="5" id="KW-1185">Reference proteome</keyword>
<keyword evidence="3" id="KW-0406">Ion transport</keyword>
<dbReference type="InterPro" id="IPR002843">
    <property type="entry name" value="ATPase_V0-cplx_csu/dsu"/>
</dbReference>
<evidence type="ECO:0000313" key="4">
    <source>
        <dbReference type="EMBL" id="MCP1101035.1"/>
    </source>
</evidence>
<dbReference type="Gene3D" id="1.10.132.50">
    <property type="entry name" value="ATP synthase (C/AC39) subunit, domain 3"/>
    <property type="match status" value="1"/>
</dbReference>
<reference evidence="4 5" key="1">
    <citation type="journal article" date="2022" name="Genome Biol. Evol.">
        <title>Host diet, physiology and behaviors set the stage for Lachnospiraceae cladogenesis.</title>
        <authorList>
            <person name="Vera-Ponce De Leon A."/>
            <person name="Schneider M."/>
            <person name="Jahnes B.C."/>
            <person name="Sadowski V."/>
            <person name="Camuy-Velez L.A."/>
            <person name="Duan J."/>
            <person name="Sabree Z.L."/>
        </authorList>
    </citation>
    <scope>NUCLEOTIDE SEQUENCE [LARGE SCALE GENOMIC DNA]</scope>
    <source>
        <strain evidence="4 5">PAL113</strain>
    </source>
</reference>
<name>A0ABT1E5C2_9FIRM</name>
<dbReference type="RefSeq" id="WP_262064817.1">
    <property type="nucleotide sequence ID" value="NZ_JAMXOD010000001.1"/>
</dbReference>
<dbReference type="EMBL" id="JAMZFW010000001">
    <property type="protein sequence ID" value="MCP1101035.1"/>
    <property type="molecule type" value="Genomic_DNA"/>
</dbReference>
<comment type="similarity">
    <text evidence="1">Belongs to the V-ATPase V0D/AC39 subunit family.</text>
</comment>
<dbReference type="InterPro" id="IPR050873">
    <property type="entry name" value="V-ATPase_V0D/AC39_subunit"/>
</dbReference>
<keyword evidence="2" id="KW-0813">Transport</keyword>
<evidence type="ECO:0000313" key="5">
    <source>
        <dbReference type="Proteomes" id="UP001523566"/>
    </source>
</evidence>